<feature type="compositionally biased region" description="Polar residues" evidence="8">
    <location>
        <begin position="152"/>
        <end position="176"/>
    </location>
</feature>
<keyword evidence="4 7" id="KW-0547">Nucleotide-binding</keyword>
<evidence type="ECO:0000256" key="4">
    <source>
        <dbReference type="ARBA" id="ARBA00022741"/>
    </source>
</evidence>
<feature type="compositionally biased region" description="Polar residues" evidence="8">
    <location>
        <begin position="231"/>
        <end position="248"/>
    </location>
</feature>
<dbReference type="CDD" id="cd20855">
    <property type="entry name" value="C1_DGK_typeIV_rpt2"/>
    <property type="match status" value="1"/>
</dbReference>
<feature type="region of interest" description="Disordered" evidence="8">
    <location>
        <begin position="231"/>
        <end position="264"/>
    </location>
</feature>
<organism evidence="10 11">
    <name type="scientific">Pristionchus pacificus</name>
    <name type="common">Parasitic nematode worm</name>
    <dbReference type="NCBI Taxonomy" id="54126"/>
    <lineage>
        <taxon>Eukaryota</taxon>
        <taxon>Metazoa</taxon>
        <taxon>Ecdysozoa</taxon>
        <taxon>Nematoda</taxon>
        <taxon>Chromadorea</taxon>
        <taxon>Rhabditida</taxon>
        <taxon>Rhabditina</taxon>
        <taxon>Diplogasteromorpha</taxon>
        <taxon>Diplogasteroidea</taxon>
        <taxon>Neodiplogasteridae</taxon>
        <taxon>Pristionchus</taxon>
    </lineage>
</organism>
<dbReference type="GO" id="GO:0007200">
    <property type="term" value="P:phospholipase C-activating G protein-coupled receptor signaling pathway"/>
    <property type="evidence" value="ECO:0007669"/>
    <property type="project" value="InterPro"/>
</dbReference>
<evidence type="ECO:0000256" key="2">
    <source>
        <dbReference type="ARBA" id="ARBA00009280"/>
    </source>
</evidence>
<dbReference type="InterPro" id="IPR037607">
    <property type="entry name" value="DGK"/>
</dbReference>
<feature type="region of interest" description="Disordered" evidence="8">
    <location>
        <begin position="1"/>
        <end position="82"/>
    </location>
</feature>
<comment type="similarity">
    <text evidence="2 7">Belongs to the eukaryotic diacylglycerol kinase family.</text>
</comment>
<evidence type="ECO:0000256" key="1">
    <source>
        <dbReference type="ARBA" id="ARBA00001383"/>
    </source>
</evidence>
<evidence type="ECO:0000256" key="7">
    <source>
        <dbReference type="RuleBase" id="RU361128"/>
    </source>
</evidence>
<proteinExistence type="inferred from homology"/>
<dbReference type="SMART" id="SM00046">
    <property type="entry name" value="DAGKc"/>
    <property type="match status" value="1"/>
</dbReference>
<dbReference type="GO" id="GO:0046339">
    <property type="term" value="P:diacylglycerol metabolic process"/>
    <property type="evidence" value="ECO:0000318"/>
    <property type="project" value="GO_Central"/>
</dbReference>
<dbReference type="Gene3D" id="2.60.200.40">
    <property type="match status" value="1"/>
</dbReference>
<evidence type="ECO:0000256" key="8">
    <source>
        <dbReference type="SAM" id="MobiDB-lite"/>
    </source>
</evidence>
<dbReference type="GO" id="GO:0005524">
    <property type="term" value="F:ATP binding"/>
    <property type="evidence" value="ECO:0007669"/>
    <property type="project" value="UniProtKB-KW"/>
</dbReference>
<evidence type="ECO:0000259" key="9">
    <source>
        <dbReference type="PROSITE" id="PS50146"/>
    </source>
</evidence>
<dbReference type="InterPro" id="IPR000756">
    <property type="entry name" value="Diacylglycerol_kin_accessory"/>
</dbReference>
<sequence>MSTKLRKLSQGMRLPLKSGPKTVVEREKRPLWSTLSWDSERRSRSPSMNSRTRLHSDGDTEEDRSESNSRRSSRKGRDKDEEEKDIEYYCTHCYLLGEHRRRVLKVEIESAVSRLARRLGGTKGSKKDDEGRKVNTPDIVVSSISSDEESATTRNNSSSERASLQTSDSSRASTIPSPIIIDHEEELEEAFVPPSPGLNRPIQLLSVSSDNPPRSNSVDLSTLQRELELYSISSADSSPPTPTESVRTVRSRSHDPSANSHLRRPSRIEHLTHLFRRALAKSPARKNTVSDRTPTDKHRSARFWTDDKIESMEHIWLPCSSSSDDSECYLGDRGKCERSGDKLRCTACHVVAHSACLIHLSQASVQCKTTFREPHRKGREAMDALGGHHWVHRWKYEGRCSGCGKSFHQKIFFKGIQEKKEPVAVTCSWCKESFHVKNCFDDHKLNEKCDKGGLRDLIVPPQWIVRASKKRKANSQNPNPKSKTFLVRRAESWLGSPSQPLLVFVNPKSGGNKGAKALQTFCWLLNPRQVFDITSLKGPKFGLELYRKVLTHLRILVCGGDGTVGWVLATLDKLNWPVYPPIAIMPFGTGNDLSRCLGWGGSFSDEPLSQLLNSISHETTVTHLDRWKLSVMANVDCPCGEEEDEEVQSALPLTVMNNYFSIGADAHVALQFHHSRSANPQMLNSRLKNRIAYGGLGTIDLFKRSWKDLSEFVQLECDGVDLTPKIKELKLHCILFHNITYYAGGTIPWGQEQDDSNRASYCDGRIEVLGFTTATLAALQMGGRGERIAQCTTAKMMTTKAIPMQVDGEPCLLAPSLITLSFHSKVPMMRREKKAVCAPPLRGKNKRKKSATDSPSSSTSVMVQIPVLVVGRHDYDTFKDSLERLKDTAFEIGTIKAETEMELIRARFMIDKLLVDHPCLPYEYSSDWRFLDYVSNADEGTFRVSRQEESLMGISDASNTDDCLLILDDSFPSMTERSKEIVTSHIMFMPSNESPWQSHTHNSNRRISETLRIVLSADAQETHL</sequence>
<evidence type="ECO:0000313" key="10">
    <source>
        <dbReference type="EnsemblMetazoa" id="PPA47208.1"/>
    </source>
</evidence>
<name>A0A8R1V372_PRIPA</name>
<dbReference type="SUPFAM" id="SSF111331">
    <property type="entry name" value="NAD kinase/diacylglycerol kinase-like"/>
    <property type="match status" value="1"/>
</dbReference>
<feature type="compositionally biased region" description="Basic and acidic residues" evidence="8">
    <location>
        <begin position="65"/>
        <end position="79"/>
    </location>
</feature>
<keyword evidence="6 7" id="KW-0067">ATP-binding</keyword>
<evidence type="ECO:0000313" key="11">
    <source>
        <dbReference type="Proteomes" id="UP000005239"/>
    </source>
</evidence>
<reference evidence="11" key="1">
    <citation type="journal article" date="2008" name="Nat. Genet.">
        <title>The Pristionchus pacificus genome provides a unique perspective on nematode lifestyle and parasitism.</title>
        <authorList>
            <person name="Dieterich C."/>
            <person name="Clifton S.W."/>
            <person name="Schuster L.N."/>
            <person name="Chinwalla A."/>
            <person name="Delehaunty K."/>
            <person name="Dinkelacker I."/>
            <person name="Fulton L."/>
            <person name="Fulton R."/>
            <person name="Godfrey J."/>
            <person name="Minx P."/>
            <person name="Mitreva M."/>
            <person name="Roeseler W."/>
            <person name="Tian H."/>
            <person name="Witte H."/>
            <person name="Yang S.P."/>
            <person name="Wilson R.K."/>
            <person name="Sommer R.J."/>
        </authorList>
    </citation>
    <scope>NUCLEOTIDE SEQUENCE [LARGE SCALE GENOMIC DNA]</scope>
    <source>
        <strain evidence="11">PS312</strain>
    </source>
</reference>
<dbReference type="PROSITE" id="PS50146">
    <property type="entry name" value="DAGK"/>
    <property type="match status" value="1"/>
</dbReference>
<dbReference type="Gene3D" id="3.40.50.10330">
    <property type="entry name" value="Probable inorganic polyphosphate/atp-NAD kinase, domain 1"/>
    <property type="match status" value="1"/>
</dbReference>
<dbReference type="GO" id="GO:0006654">
    <property type="term" value="P:phosphatidic acid biosynthetic process"/>
    <property type="evidence" value="ECO:0000318"/>
    <property type="project" value="GO_Central"/>
</dbReference>
<dbReference type="GO" id="GO:0005886">
    <property type="term" value="C:plasma membrane"/>
    <property type="evidence" value="ECO:0000318"/>
    <property type="project" value="GO_Central"/>
</dbReference>
<evidence type="ECO:0000256" key="5">
    <source>
        <dbReference type="ARBA" id="ARBA00022777"/>
    </source>
</evidence>
<dbReference type="InterPro" id="IPR001206">
    <property type="entry name" value="Diacylglycerol_kinase_cat_dom"/>
</dbReference>
<dbReference type="Pfam" id="PF00609">
    <property type="entry name" value="DAGK_acc"/>
    <property type="match status" value="1"/>
</dbReference>
<dbReference type="GO" id="GO:0004143">
    <property type="term" value="F:ATP-dependent diacylglycerol kinase activity"/>
    <property type="evidence" value="ECO:0000318"/>
    <property type="project" value="GO_Central"/>
</dbReference>
<protein>
    <recommendedName>
        <fullName evidence="7">Diacylglycerol kinase</fullName>
        <shortName evidence="7">DAG kinase</shortName>
        <ecNumber evidence="7">2.7.1.107</ecNumber>
    </recommendedName>
</protein>
<dbReference type="Pfam" id="PF00781">
    <property type="entry name" value="DAGK_cat"/>
    <property type="match status" value="1"/>
</dbReference>
<dbReference type="OrthoDB" id="242257at2759"/>
<evidence type="ECO:0000256" key="3">
    <source>
        <dbReference type="ARBA" id="ARBA00022679"/>
    </source>
</evidence>
<gene>
    <name evidence="10" type="primary">WBGene00305081</name>
</gene>
<accession>A0A8R1V372</accession>
<evidence type="ECO:0000256" key="6">
    <source>
        <dbReference type="ARBA" id="ARBA00022840"/>
    </source>
</evidence>
<dbReference type="PANTHER" id="PTHR11255:SF80">
    <property type="entry name" value="EYE-SPECIFIC DIACYLGLYCEROL KINASE"/>
    <property type="match status" value="1"/>
</dbReference>
<dbReference type="Pfam" id="PF23578">
    <property type="entry name" value="DGKI"/>
    <property type="match status" value="1"/>
</dbReference>
<comment type="catalytic activity">
    <reaction evidence="1 7">
        <text>a 1,2-diacyl-sn-glycerol + ATP = a 1,2-diacyl-sn-glycero-3-phosphate + ADP + H(+)</text>
        <dbReference type="Rhea" id="RHEA:10272"/>
        <dbReference type="ChEBI" id="CHEBI:15378"/>
        <dbReference type="ChEBI" id="CHEBI:17815"/>
        <dbReference type="ChEBI" id="CHEBI:30616"/>
        <dbReference type="ChEBI" id="CHEBI:58608"/>
        <dbReference type="ChEBI" id="CHEBI:456216"/>
        <dbReference type="EC" id="2.7.1.107"/>
    </reaction>
</comment>
<dbReference type="AlphaFoldDB" id="A0A8R1V372"/>
<dbReference type="PANTHER" id="PTHR11255">
    <property type="entry name" value="DIACYLGLYCEROL KINASE"/>
    <property type="match status" value="1"/>
</dbReference>
<dbReference type="InterPro" id="IPR056383">
    <property type="entry name" value="DGKI-like_dom"/>
</dbReference>
<keyword evidence="5 7" id="KW-0418">Kinase</keyword>
<dbReference type="Proteomes" id="UP000005239">
    <property type="component" value="Unassembled WGS sequence"/>
</dbReference>
<dbReference type="EC" id="2.7.1.107" evidence="7"/>
<keyword evidence="11" id="KW-1185">Reference proteome</keyword>
<dbReference type="InterPro" id="IPR016064">
    <property type="entry name" value="NAD/diacylglycerol_kinase_sf"/>
</dbReference>
<feature type="region of interest" description="Disordered" evidence="8">
    <location>
        <begin position="120"/>
        <end position="176"/>
    </location>
</feature>
<feature type="region of interest" description="Disordered" evidence="8">
    <location>
        <begin position="837"/>
        <end position="858"/>
    </location>
</feature>
<feature type="compositionally biased region" description="Basic and acidic residues" evidence="8">
    <location>
        <begin position="125"/>
        <end position="135"/>
    </location>
</feature>
<dbReference type="SMART" id="SM00045">
    <property type="entry name" value="DAGKa"/>
    <property type="match status" value="1"/>
</dbReference>
<dbReference type="FunFam" id="2.60.200.40:FF:000002">
    <property type="entry name" value="Diacylglycerol kinase"/>
    <property type="match status" value="1"/>
</dbReference>
<reference evidence="10" key="2">
    <citation type="submission" date="2022-06" db="UniProtKB">
        <authorList>
            <consortium name="EnsemblMetazoa"/>
        </authorList>
    </citation>
    <scope>IDENTIFICATION</scope>
    <source>
        <strain evidence="10">PS312</strain>
    </source>
</reference>
<feature type="domain" description="DAGKc" evidence="9">
    <location>
        <begin position="496"/>
        <end position="634"/>
    </location>
</feature>
<keyword evidence="3 7" id="KW-0808">Transferase</keyword>
<dbReference type="GO" id="GO:0035556">
    <property type="term" value="P:intracellular signal transduction"/>
    <property type="evidence" value="ECO:0000318"/>
    <property type="project" value="GO_Central"/>
</dbReference>
<dbReference type="EnsemblMetazoa" id="PPA47208.1">
    <property type="protein sequence ID" value="PPA47208.1"/>
    <property type="gene ID" value="WBGene00305081"/>
</dbReference>
<dbReference type="InterPro" id="IPR017438">
    <property type="entry name" value="ATP-NAD_kinase_N"/>
</dbReference>